<protein>
    <submittedName>
        <fullName evidence="1">Uncharacterized protein</fullName>
    </submittedName>
</protein>
<dbReference type="AlphaFoldDB" id="A0A5N6LDF1"/>
<name>A0A5N6LDF1_9ASTR</name>
<organism evidence="1 2">
    <name type="scientific">Mikania micrantha</name>
    <name type="common">bitter vine</name>
    <dbReference type="NCBI Taxonomy" id="192012"/>
    <lineage>
        <taxon>Eukaryota</taxon>
        <taxon>Viridiplantae</taxon>
        <taxon>Streptophyta</taxon>
        <taxon>Embryophyta</taxon>
        <taxon>Tracheophyta</taxon>
        <taxon>Spermatophyta</taxon>
        <taxon>Magnoliopsida</taxon>
        <taxon>eudicotyledons</taxon>
        <taxon>Gunneridae</taxon>
        <taxon>Pentapetalae</taxon>
        <taxon>asterids</taxon>
        <taxon>campanulids</taxon>
        <taxon>Asterales</taxon>
        <taxon>Asteraceae</taxon>
        <taxon>Asteroideae</taxon>
        <taxon>Heliantheae alliance</taxon>
        <taxon>Eupatorieae</taxon>
        <taxon>Mikania</taxon>
    </lineage>
</organism>
<keyword evidence="2" id="KW-1185">Reference proteome</keyword>
<accession>A0A5N6LDF1</accession>
<evidence type="ECO:0000313" key="1">
    <source>
        <dbReference type="EMBL" id="KAD0624547.1"/>
    </source>
</evidence>
<sequence length="106" mass="12536">MDDLYAKPPSTSRSSAYRASSSRKKCLRTKYFFIMVCYRIRMFLDRTSINGFDWPVVSILQVVEKYRIDQFDVFEIPGVFVVRLRRISNLLESKNKKAVLHLNFCN</sequence>
<proteinExistence type="predicted"/>
<reference evidence="1 2" key="1">
    <citation type="submission" date="2019-05" db="EMBL/GenBank/DDBJ databases">
        <title>Mikania micrantha, genome provides insights into the molecular mechanism of rapid growth.</title>
        <authorList>
            <person name="Liu B."/>
        </authorList>
    </citation>
    <scope>NUCLEOTIDE SEQUENCE [LARGE SCALE GENOMIC DNA]</scope>
    <source>
        <strain evidence="1">NLD-2019</strain>
        <tissue evidence="1">Leaf</tissue>
    </source>
</reference>
<dbReference type="EMBL" id="SZYD01001528">
    <property type="protein sequence ID" value="KAD0624547.1"/>
    <property type="molecule type" value="Genomic_DNA"/>
</dbReference>
<gene>
    <name evidence="1" type="ORF">E3N88_43968</name>
</gene>
<dbReference type="Proteomes" id="UP000326396">
    <property type="component" value="Unassembled WGS sequence"/>
</dbReference>
<evidence type="ECO:0000313" key="2">
    <source>
        <dbReference type="Proteomes" id="UP000326396"/>
    </source>
</evidence>
<comment type="caution">
    <text evidence="1">The sequence shown here is derived from an EMBL/GenBank/DDBJ whole genome shotgun (WGS) entry which is preliminary data.</text>
</comment>